<dbReference type="OrthoDB" id="9784774at2"/>
<dbReference type="RefSeq" id="WP_025734149.1">
    <property type="nucleotide sequence ID" value="NZ_CP024963.1"/>
</dbReference>
<dbReference type="SUPFAM" id="SSF54197">
    <property type="entry name" value="HIT-like"/>
    <property type="match status" value="1"/>
</dbReference>
<dbReference type="GO" id="GO:0009117">
    <property type="term" value="P:nucleotide metabolic process"/>
    <property type="evidence" value="ECO:0007669"/>
    <property type="project" value="TreeGrafter"/>
</dbReference>
<reference evidence="5 6" key="1">
    <citation type="submission" date="2017-11" db="EMBL/GenBank/DDBJ databases">
        <title>Genome sequence of Entomoplasma luminosum PIMN-1 (ATCC 49195).</title>
        <authorList>
            <person name="Lo W.-S."/>
            <person name="Gasparich G.E."/>
            <person name="Kuo C.-H."/>
        </authorList>
    </citation>
    <scope>NUCLEOTIDE SEQUENCE [LARGE SCALE GENOMIC DNA]</scope>
    <source>
        <strain evidence="5 6">PIMN-1</strain>
    </source>
</reference>
<evidence type="ECO:0000256" key="3">
    <source>
        <dbReference type="PROSITE-ProRule" id="PRU00464"/>
    </source>
</evidence>
<dbReference type="InterPro" id="IPR001310">
    <property type="entry name" value="Histidine_triad_HIT"/>
</dbReference>
<dbReference type="PANTHER" id="PTHR46648:SF1">
    <property type="entry name" value="ADENOSINE 5'-MONOPHOSPHORAMIDASE HNT1"/>
    <property type="match status" value="1"/>
</dbReference>
<evidence type="ECO:0000313" key="6">
    <source>
        <dbReference type="Proteomes" id="UP000232063"/>
    </source>
</evidence>
<dbReference type="Proteomes" id="UP000232063">
    <property type="component" value="Chromosome"/>
</dbReference>
<dbReference type="PANTHER" id="PTHR46648">
    <property type="entry name" value="HIT FAMILY PROTEIN 1"/>
    <property type="match status" value="1"/>
</dbReference>
<dbReference type="InterPro" id="IPR036265">
    <property type="entry name" value="HIT-like_sf"/>
</dbReference>
<proteinExistence type="predicted"/>
<gene>
    <name evidence="5" type="primary">hit</name>
    <name evidence="5" type="ORF">ELUMI_v1c03960</name>
</gene>
<dbReference type="AlphaFoldDB" id="A0A2K8NWK8"/>
<feature type="domain" description="HIT" evidence="4">
    <location>
        <begin position="5"/>
        <end position="112"/>
    </location>
</feature>
<dbReference type="Pfam" id="PF01230">
    <property type="entry name" value="HIT"/>
    <property type="match status" value="1"/>
</dbReference>
<dbReference type="GO" id="GO:0003824">
    <property type="term" value="F:catalytic activity"/>
    <property type="evidence" value="ECO:0007669"/>
    <property type="project" value="InterPro"/>
</dbReference>
<accession>A0A2K8NWK8</accession>
<dbReference type="CDD" id="cd01277">
    <property type="entry name" value="HINT_subgroup"/>
    <property type="match status" value="1"/>
</dbReference>
<protein>
    <submittedName>
        <fullName evidence="5">Histidine triad protein</fullName>
    </submittedName>
</protein>
<dbReference type="Gene3D" id="3.30.428.10">
    <property type="entry name" value="HIT-like"/>
    <property type="match status" value="1"/>
</dbReference>
<keyword evidence="6" id="KW-1185">Reference proteome</keyword>
<dbReference type="PRINTS" id="PR00332">
    <property type="entry name" value="HISTRIAD"/>
</dbReference>
<organism evidence="5 6">
    <name type="scientific">Williamsoniiplasma luminosum</name>
    <dbReference type="NCBI Taxonomy" id="214888"/>
    <lineage>
        <taxon>Bacteria</taxon>
        <taxon>Bacillati</taxon>
        <taxon>Mycoplasmatota</taxon>
        <taxon>Mollicutes</taxon>
        <taxon>Entomoplasmatales</taxon>
        <taxon>Williamsoniiplasma</taxon>
    </lineage>
</organism>
<dbReference type="PROSITE" id="PS51084">
    <property type="entry name" value="HIT_2"/>
    <property type="match status" value="1"/>
</dbReference>
<dbReference type="InterPro" id="IPR039384">
    <property type="entry name" value="HINT"/>
</dbReference>
<dbReference type="EMBL" id="CP024963">
    <property type="protein sequence ID" value="ATZ17121.1"/>
    <property type="molecule type" value="Genomic_DNA"/>
</dbReference>
<evidence type="ECO:0000259" key="4">
    <source>
        <dbReference type="PROSITE" id="PS51084"/>
    </source>
</evidence>
<evidence type="ECO:0000313" key="5">
    <source>
        <dbReference type="EMBL" id="ATZ17121.1"/>
    </source>
</evidence>
<feature type="short sequence motif" description="Histidine triad motif" evidence="2 3">
    <location>
        <begin position="97"/>
        <end position="101"/>
    </location>
</feature>
<dbReference type="KEGG" id="elj:ELUMI_v1c03960"/>
<name>A0A2K8NWK8_9MOLU</name>
<sequence length="133" mass="15287">MKDCIFCKIINRELPAHIIYEDNHTLAFLDLHPDSEGHTLVIPKEHSEDFISTTLENIAFVNATKKHVVRLLDAKLKPKGFNFISNNGAEAFQVVFHYHEHIVPKYVKTEGYIPSKNPVITKDNTQVYELLTK</sequence>
<feature type="active site" description="Tele-AMP-histidine intermediate" evidence="1">
    <location>
        <position position="99"/>
    </location>
</feature>
<evidence type="ECO:0000256" key="1">
    <source>
        <dbReference type="PIRSR" id="PIRSR601310-1"/>
    </source>
</evidence>
<evidence type="ECO:0000256" key="2">
    <source>
        <dbReference type="PIRSR" id="PIRSR601310-3"/>
    </source>
</evidence>
<dbReference type="InterPro" id="IPR011146">
    <property type="entry name" value="HIT-like"/>
</dbReference>